<dbReference type="RefSeq" id="WP_206656458.1">
    <property type="nucleotide sequence ID" value="NZ_CP071182.1"/>
</dbReference>
<dbReference type="Gene3D" id="1.10.8.60">
    <property type="match status" value="1"/>
</dbReference>
<evidence type="ECO:0000259" key="7">
    <source>
        <dbReference type="PROSITE" id="PS50112"/>
    </source>
</evidence>
<evidence type="ECO:0000259" key="6">
    <source>
        <dbReference type="PROSITE" id="PS50045"/>
    </source>
</evidence>
<dbReference type="GO" id="GO:0043565">
    <property type="term" value="F:sequence-specific DNA binding"/>
    <property type="evidence" value="ECO:0007669"/>
    <property type="project" value="InterPro"/>
</dbReference>
<keyword evidence="4" id="KW-0238">DNA-binding</keyword>
<dbReference type="GO" id="GO:0005524">
    <property type="term" value="F:ATP binding"/>
    <property type="evidence" value="ECO:0007669"/>
    <property type="project" value="UniProtKB-KW"/>
</dbReference>
<dbReference type="InterPro" id="IPR002078">
    <property type="entry name" value="Sigma_54_int"/>
</dbReference>
<dbReference type="KEGG" id="afx:JZ786_22240"/>
<dbReference type="Pfam" id="PF02954">
    <property type="entry name" value="HTH_8"/>
    <property type="match status" value="1"/>
</dbReference>
<dbReference type="Pfam" id="PF25601">
    <property type="entry name" value="AAA_lid_14"/>
    <property type="match status" value="1"/>
</dbReference>
<evidence type="ECO:0000256" key="3">
    <source>
        <dbReference type="ARBA" id="ARBA00023015"/>
    </source>
</evidence>
<proteinExistence type="predicted"/>
<dbReference type="SUPFAM" id="SSF52540">
    <property type="entry name" value="P-loop containing nucleoside triphosphate hydrolases"/>
    <property type="match status" value="1"/>
</dbReference>
<dbReference type="GO" id="GO:0006355">
    <property type="term" value="P:regulation of DNA-templated transcription"/>
    <property type="evidence" value="ECO:0007669"/>
    <property type="project" value="InterPro"/>
</dbReference>
<dbReference type="SUPFAM" id="SSF55785">
    <property type="entry name" value="PYP-like sensor domain (PAS domain)"/>
    <property type="match status" value="1"/>
</dbReference>
<keyword evidence="2" id="KW-0067">ATP-binding</keyword>
<keyword evidence="3" id="KW-0805">Transcription regulation</keyword>
<dbReference type="InterPro" id="IPR009057">
    <property type="entry name" value="Homeodomain-like_sf"/>
</dbReference>
<evidence type="ECO:0000256" key="1">
    <source>
        <dbReference type="ARBA" id="ARBA00022741"/>
    </source>
</evidence>
<keyword evidence="1" id="KW-0547">Nucleotide-binding</keyword>
<keyword evidence="9" id="KW-1185">Reference proteome</keyword>
<dbReference type="InterPro" id="IPR013767">
    <property type="entry name" value="PAS_fold"/>
</dbReference>
<gene>
    <name evidence="8" type="ORF">JZ786_22240</name>
</gene>
<dbReference type="PROSITE" id="PS00688">
    <property type="entry name" value="SIGMA54_INTERACT_3"/>
    <property type="match status" value="1"/>
</dbReference>
<dbReference type="InterPro" id="IPR002197">
    <property type="entry name" value="HTH_Fis"/>
</dbReference>
<dbReference type="NCBIfam" id="TIGR00229">
    <property type="entry name" value="sensory_box"/>
    <property type="match status" value="1"/>
</dbReference>
<dbReference type="Pfam" id="PF00158">
    <property type="entry name" value="Sigma54_activat"/>
    <property type="match status" value="1"/>
</dbReference>
<dbReference type="InterPro" id="IPR003593">
    <property type="entry name" value="AAA+_ATPase"/>
</dbReference>
<dbReference type="InterPro" id="IPR027417">
    <property type="entry name" value="P-loop_NTPase"/>
</dbReference>
<dbReference type="CDD" id="cd00009">
    <property type="entry name" value="AAA"/>
    <property type="match status" value="1"/>
</dbReference>
<evidence type="ECO:0000313" key="8">
    <source>
        <dbReference type="EMBL" id="QSO47096.1"/>
    </source>
</evidence>
<dbReference type="SUPFAM" id="SSF46689">
    <property type="entry name" value="Homeodomain-like"/>
    <property type="match status" value="1"/>
</dbReference>
<keyword evidence="5" id="KW-0804">Transcription</keyword>
<accession>A0A9X7VXX8</accession>
<feature type="domain" description="Sigma-54 factor interaction" evidence="6">
    <location>
        <begin position="348"/>
        <end position="581"/>
    </location>
</feature>
<dbReference type="PANTHER" id="PTHR32071">
    <property type="entry name" value="TRANSCRIPTIONAL REGULATORY PROTEIN"/>
    <property type="match status" value="1"/>
</dbReference>
<dbReference type="InterPro" id="IPR003018">
    <property type="entry name" value="GAF"/>
</dbReference>
<feature type="domain" description="PAS" evidence="7">
    <location>
        <begin position="218"/>
        <end position="263"/>
    </location>
</feature>
<dbReference type="PROSITE" id="PS50045">
    <property type="entry name" value="SIGMA54_INTERACT_4"/>
    <property type="match status" value="1"/>
</dbReference>
<dbReference type="AlphaFoldDB" id="A0A9X7VXX8"/>
<dbReference type="SUPFAM" id="SSF55781">
    <property type="entry name" value="GAF domain-like"/>
    <property type="match status" value="1"/>
</dbReference>
<dbReference type="EMBL" id="CP071182">
    <property type="protein sequence ID" value="QSO47096.1"/>
    <property type="molecule type" value="Genomic_DNA"/>
</dbReference>
<dbReference type="PROSITE" id="PS50112">
    <property type="entry name" value="PAS"/>
    <property type="match status" value="1"/>
</dbReference>
<dbReference type="InterPro" id="IPR058031">
    <property type="entry name" value="AAA_lid_NorR"/>
</dbReference>
<evidence type="ECO:0000313" key="9">
    <source>
        <dbReference type="Proteomes" id="UP000663505"/>
    </source>
</evidence>
<dbReference type="InterPro" id="IPR000014">
    <property type="entry name" value="PAS"/>
</dbReference>
<organism evidence="8 9">
    <name type="scientific">Alicyclobacillus mengziensis</name>
    <dbReference type="NCBI Taxonomy" id="2931921"/>
    <lineage>
        <taxon>Bacteria</taxon>
        <taxon>Bacillati</taxon>
        <taxon>Bacillota</taxon>
        <taxon>Bacilli</taxon>
        <taxon>Bacillales</taxon>
        <taxon>Alicyclobacillaceae</taxon>
        <taxon>Alicyclobacillus</taxon>
    </lineage>
</organism>
<dbReference type="InterPro" id="IPR025944">
    <property type="entry name" value="Sigma_54_int_dom_CS"/>
</dbReference>
<dbReference type="Proteomes" id="UP000663505">
    <property type="component" value="Chromosome"/>
</dbReference>
<dbReference type="Gene3D" id="1.10.10.60">
    <property type="entry name" value="Homeodomain-like"/>
    <property type="match status" value="1"/>
</dbReference>
<dbReference type="SMART" id="SM00091">
    <property type="entry name" value="PAS"/>
    <property type="match status" value="1"/>
</dbReference>
<dbReference type="Pfam" id="PF00989">
    <property type="entry name" value="PAS"/>
    <property type="match status" value="1"/>
</dbReference>
<dbReference type="InterPro" id="IPR029016">
    <property type="entry name" value="GAF-like_dom_sf"/>
</dbReference>
<evidence type="ECO:0000256" key="5">
    <source>
        <dbReference type="ARBA" id="ARBA00023163"/>
    </source>
</evidence>
<dbReference type="PROSITE" id="PS00676">
    <property type="entry name" value="SIGMA54_INTERACT_2"/>
    <property type="match status" value="1"/>
</dbReference>
<dbReference type="FunFam" id="3.40.50.300:FF:000006">
    <property type="entry name" value="DNA-binding transcriptional regulator NtrC"/>
    <property type="match status" value="1"/>
</dbReference>
<reference evidence="8 9" key="1">
    <citation type="submission" date="2021-02" db="EMBL/GenBank/DDBJ databases">
        <title>Alicyclobacillus curvatus sp. nov. and Alicyclobacillus mengziensis sp. nov., two acidophilic bacteria isolated from acid mine drainage.</title>
        <authorList>
            <person name="Huang Y."/>
        </authorList>
    </citation>
    <scope>NUCLEOTIDE SEQUENCE [LARGE SCALE GENOMIC DNA]</scope>
    <source>
        <strain evidence="8 9">S30H14</strain>
    </source>
</reference>
<dbReference type="InterPro" id="IPR035965">
    <property type="entry name" value="PAS-like_dom_sf"/>
</dbReference>
<dbReference type="Gene3D" id="3.30.450.40">
    <property type="match status" value="1"/>
</dbReference>
<dbReference type="Pfam" id="PF01590">
    <property type="entry name" value="GAF"/>
    <property type="match status" value="1"/>
</dbReference>
<dbReference type="PROSITE" id="PS00675">
    <property type="entry name" value="SIGMA54_INTERACT_1"/>
    <property type="match status" value="1"/>
</dbReference>
<dbReference type="PANTHER" id="PTHR32071:SF57">
    <property type="entry name" value="C4-DICARBOXYLATE TRANSPORT TRANSCRIPTIONAL REGULATORY PROTEIN DCTD"/>
    <property type="match status" value="1"/>
</dbReference>
<evidence type="ECO:0000256" key="2">
    <source>
        <dbReference type="ARBA" id="ARBA00022840"/>
    </source>
</evidence>
<dbReference type="PRINTS" id="PR01590">
    <property type="entry name" value="HTHFIS"/>
</dbReference>
<dbReference type="CDD" id="cd00130">
    <property type="entry name" value="PAS"/>
    <property type="match status" value="1"/>
</dbReference>
<dbReference type="SMART" id="SM00382">
    <property type="entry name" value="AAA"/>
    <property type="match status" value="1"/>
</dbReference>
<dbReference type="Gene3D" id="3.40.50.300">
    <property type="entry name" value="P-loop containing nucleotide triphosphate hydrolases"/>
    <property type="match status" value="1"/>
</dbReference>
<dbReference type="Gene3D" id="3.30.450.20">
    <property type="entry name" value="PAS domain"/>
    <property type="match status" value="1"/>
</dbReference>
<protein>
    <submittedName>
        <fullName evidence="8">Sigma-54-dependent Fis family transcriptional regulator</fullName>
    </submittedName>
</protein>
<evidence type="ECO:0000256" key="4">
    <source>
        <dbReference type="ARBA" id="ARBA00023125"/>
    </source>
</evidence>
<dbReference type="InterPro" id="IPR025943">
    <property type="entry name" value="Sigma_54_int_dom_ATP-bd_2"/>
</dbReference>
<name>A0A9X7VXX8_9BACL</name>
<dbReference type="InterPro" id="IPR025662">
    <property type="entry name" value="Sigma_54_int_dom_ATP-bd_1"/>
</dbReference>
<sequence>MKDKQYLQAAWHAYVSGPSLDNPLFADLSPVVLDSWQRSRTYQVDPLQETGPIRYQQDALADLQLQNRDLIEISIPLMMRLYNLVRGSGFIVTLCDRHGVLLKVIGDNSPMKKANQIQFVEGADWSEEAVGTNAIGTCLYVEKPLQIFAAEHYSKCCQWWTCSASPIRDPSGQIVGVLNISGPFEAVHTHTLGMIVSAVSAIENQWMVEEQNRTNAMMQRYLESAINTLSEGVLLLNQQHQVIHANREFVQITGLDKHRILGQPISLVIDAPELSWLLRADVEVVEREVTFSLPSAGRTCRVLLNVQPIYEDSGQSMGALLILRDMVKVRQLVSRIAAHHAKVTFGDILGKSRAFLECLRDARMSATCDSTVLLIGESGTGKDMFAQAIHQESIRQDRPFIAINCGAIPRELLGSELFGYVEGAFTGAKKGGQPGKFELADGGTLFLDEVGEMSLEMQVHLLRVLQNQEVVRIGGDKVTPVDVRIIAATNKDLWEAVERGQFRLDLYYRLNVIPISIPSLREHKEDIPHMTQIFLERLRLRLPRRYSGPVRISEEFLQLLIDWNWPGNVRELQNVLERTVLKAAGDTLLPEHLPPHMREPVASKNEDPLHLKDEVKRRALIQSIEACHGNYKAAARRLGISRSTLYRQLERYGLRS</sequence>